<dbReference type="PANTHER" id="PTHR43999:SF11">
    <property type="entry name" value="DNAJ AND MYB-LIKE DNA-BINDING DOMAIN-CONTAINING PROTEIN"/>
    <property type="match status" value="1"/>
</dbReference>
<dbReference type="GO" id="GO:0006450">
    <property type="term" value="P:regulation of translational fidelity"/>
    <property type="evidence" value="ECO:0007669"/>
    <property type="project" value="InterPro"/>
</dbReference>
<gene>
    <name evidence="2" type="ORF">ISN44_As08g007080</name>
</gene>
<evidence type="ECO:0000313" key="2">
    <source>
        <dbReference type="EMBL" id="KAG7580962.1"/>
    </source>
</evidence>
<organism evidence="2 3">
    <name type="scientific">Arabidopsis suecica</name>
    <name type="common">Swedish thale-cress</name>
    <name type="synonym">Cardaminopsis suecica</name>
    <dbReference type="NCBI Taxonomy" id="45249"/>
    <lineage>
        <taxon>Eukaryota</taxon>
        <taxon>Viridiplantae</taxon>
        <taxon>Streptophyta</taxon>
        <taxon>Embryophyta</taxon>
        <taxon>Tracheophyta</taxon>
        <taxon>Spermatophyta</taxon>
        <taxon>Magnoliopsida</taxon>
        <taxon>eudicotyledons</taxon>
        <taxon>Gunneridae</taxon>
        <taxon>Pentapetalae</taxon>
        <taxon>rosids</taxon>
        <taxon>malvids</taxon>
        <taxon>Brassicales</taxon>
        <taxon>Brassicaceae</taxon>
        <taxon>Camelineae</taxon>
        <taxon>Arabidopsis</taxon>
    </lineage>
</organism>
<evidence type="ECO:0000313" key="3">
    <source>
        <dbReference type="Proteomes" id="UP000694251"/>
    </source>
</evidence>
<dbReference type="GO" id="GO:0043022">
    <property type="term" value="F:ribosome binding"/>
    <property type="evidence" value="ECO:0007669"/>
    <property type="project" value="InterPro"/>
</dbReference>
<dbReference type="GO" id="GO:0005829">
    <property type="term" value="C:cytosol"/>
    <property type="evidence" value="ECO:0007669"/>
    <property type="project" value="TreeGrafter"/>
</dbReference>
<dbReference type="EMBL" id="JAEFBJ010000008">
    <property type="protein sequence ID" value="KAG7580962.1"/>
    <property type="molecule type" value="Genomic_DNA"/>
</dbReference>
<dbReference type="GO" id="GO:0051083">
    <property type="term" value="P:'de novo' cotranslational protein folding"/>
    <property type="evidence" value="ECO:0007669"/>
    <property type="project" value="InterPro"/>
</dbReference>
<dbReference type="Pfam" id="PF21884">
    <property type="entry name" value="ZUO1-like_ZHD"/>
    <property type="match status" value="1"/>
</dbReference>
<protein>
    <recommendedName>
        <fullName evidence="1">Zuotin-like zuotin homology domain-containing protein</fullName>
    </recommendedName>
</protein>
<feature type="domain" description="Zuotin-like zuotin homology" evidence="1">
    <location>
        <begin position="111"/>
        <end position="183"/>
    </location>
</feature>
<dbReference type="Proteomes" id="UP000694251">
    <property type="component" value="Chromosome 8"/>
</dbReference>
<dbReference type="InterPro" id="IPR044634">
    <property type="entry name" value="Zuotin/DnaJC2"/>
</dbReference>
<dbReference type="InterPro" id="IPR054076">
    <property type="entry name" value="ZUO1-like_ZHD"/>
</dbReference>
<name>A0A8T2B5X3_ARASU</name>
<dbReference type="AlphaFoldDB" id="A0A8T2B5X3"/>
<keyword evidence="3" id="KW-1185">Reference proteome</keyword>
<proteinExistence type="predicted"/>
<dbReference type="OrthoDB" id="1112539at2759"/>
<evidence type="ECO:0000259" key="1">
    <source>
        <dbReference type="Pfam" id="PF21884"/>
    </source>
</evidence>
<sequence>MDNRCMLFPIFLPVKALNREPAGHAFHSAALKLHGCADNEDCDKKVGDDKEKEYVPSFNSYANKGKKKSAIVKHHPDILATLLLAEETEEANEAKKEEIESRFIAIQECLVQLFKRNARWSVNQRIPDLGDEYSPLKDADKFYNFCYAFKSLREFPDEEEHDLEQADSREERRWMEKENAKKKLCRLERRSMLESGLLLTMHIEKTREL</sequence>
<accession>A0A8T2B5X3</accession>
<reference evidence="2 3" key="1">
    <citation type="submission" date="2020-12" db="EMBL/GenBank/DDBJ databases">
        <title>Concerted genomic and epigenomic changes stabilize Arabidopsis allopolyploids.</title>
        <authorList>
            <person name="Chen Z."/>
        </authorList>
    </citation>
    <scope>NUCLEOTIDE SEQUENCE [LARGE SCALE GENOMIC DNA]</scope>
    <source>
        <strain evidence="2">As9502</strain>
        <tissue evidence="2">Leaf</tissue>
    </source>
</reference>
<dbReference type="PANTHER" id="PTHR43999">
    <property type="entry name" value="DNAJ HOMOLOG SUBFAMILY C MEMBER 2"/>
    <property type="match status" value="1"/>
</dbReference>
<comment type="caution">
    <text evidence="2">The sequence shown here is derived from an EMBL/GenBank/DDBJ whole genome shotgun (WGS) entry which is preliminary data.</text>
</comment>
<dbReference type="GO" id="GO:0030544">
    <property type="term" value="F:Hsp70 protein binding"/>
    <property type="evidence" value="ECO:0007669"/>
    <property type="project" value="InterPro"/>
</dbReference>